<dbReference type="PANTHER" id="PTHR42695:SF5">
    <property type="entry name" value="GLUTAMINE AMIDOTRANSFERASE YLR126C-RELATED"/>
    <property type="match status" value="1"/>
</dbReference>
<evidence type="ECO:0000259" key="1">
    <source>
        <dbReference type="Pfam" id="PF00117"/>
    </source>
</evidence>
<protein>
    <recommendedName>
        <fullName evidence="1">Glutamine amidotransferase domain-containing protein</fullName>
    </recommendedName>
</protein>
<evidence type="ECO:0000313" key="3">
    <source>
        <dbReference type="Proteomes" id="UP000191522"/>
    </source>
</evidence>
<organism evidence="2 3">
    <name type="scientific">Penicillium decumbens</name>
    <dbReference type="NCBI Taxonomy" id="69771"/>
    <lineage>
        <taxon>Eukaryota</taxon>
        <taxon>Fungi</taxon>
        <taxon>Dikarya</taxon>
        <taxon>Ascomycota</taxon>
        <taxon>Pezizomycotina</taxon>
        <taxon>Eurotiomycetes</taxon>
        <taxon>Eurotiomycetidae</taxon>
        <taxon>Eurotiales</taxon>
        <taxon>Aspergillaceae</taxon>
        <taxon>Penicillium</taxon>
    </lineage>
</organism>
<accession>A0A1V6P9B7</accession>
<feature type="domain" description="Glutamine amidotransferase" evidence="1">
    <location>
        <begin position="45"/>
        <end position="196"/>
    </location>
</feature>
<name>A0A1V6P9B7_PENDC</name>
<dbReference type="Gene3D" id="3.40.50.880">
    <property type="match status" value="1"/>
</dbReference>
<dbReference type="OrthoDB" id="92161at2759"/>
<dbReference type="InterPro" id="IPR017926">
    <property type="entry name" value="GATASE"/>
</dbReference>
<dbReference type="PROSITE" id="PS51273">
    <property type="entry name" value="GATASE_TYPE_1"/>
    <property type="match status" value="1"/>
</dbReference>
<dbReference type="EMBL" id="MDYL01000014">
    <property type="protein sequence ID" value="OQD73609.1"/>
    <property type="molecule type" value="Genomic_DNA"/>
</dbReference>
<dbReference type="OMA" id="HQIVRYG"/>
<dbReference type="Proteomes" id="UP000191522">
    <property type="component" value="Unassembled WGS sequence"/>
</dbReference>
<dbReference type="GO" id="GO:0005829">
    <property type="term" value="C:cytosol"/>
    <property type="evidence" value="ECO:0007669"/>
    <property type="project" value="TreeGrafter"/>
</dbReference>
<evidence type="ECO:0000313" key="2">
    <source>
        <dbReference type="EMBL" id="OQD73609.1"/>
    </source>
</evidence>
<dbReference type="PANTHER" id="PTHR42695">
    <property type="entry name" value="GLUTAMINE AMIDOTRANSFERASE YLR126C-RELATED"/>
    <property type="match status" value="1"/>
</dbReference>
<reference evidence="3" key="1">
    <citation type="journal article" date="2017" name="Nat. Microbiol.">
        <title>Global analysis of biosynthetic gene clusters reveals vast potential of secondary metabolite production in Penicillium species.</title>
        <authorList>
            <person name="Nielsen J.C."/>
            <person name="Grijseels S."/>
            <person name="Prigent S."/>
            <person name="Ji B."/>
            <person name="Dainat J."/>
            <person name="Nielsen K.F."/>
            <person name="Frisvad J.C."/>
            <person name="Workman M."/>
            <person name="Nielsen J."/>
        </authorList>
    </citation>
    <scope>NUCLEOTIDE SEQUENCE [LARGE SCALE GENOMIC DNA]</scope>
    <source>
        <strain evidence="3">IBT 11843</strain>
    </source>
</reference>
<dbReference type="SUPFAM" id="SSF52317">
    <property type="entry name" value="Class I glutamine amidotransferase-like"/>
    <property type="match status" value="1"/>
</dbReference>
<comment type="caution">
    <text evidence="2">The sequence shown here is derived from an EMBL/GenBank/DDBJ whole genome shotgun (WGS) entry which is preliminary data.</text>
</comment>
<dbReference type="InterPro" id="IPR044992">
    <property type="entry name" value="ChyE-like"/>
</dbReference>
<dbReference type="GO" id="GO:0005634">
    <property type="term" value="C:nucleus"/>
    <property type="evidence" value="ECO:0007669"/>
    <property type="project" value="TreeGrafter"/>
</dbReference>
<dbReference type="InterPro" id="IPR029062">
    <property type="entry name" value="Class_I_gatase-like"/>
</dbReference>
<dbReference type="STRING" id="69771.A0A1V6P9B7"/>
<keyword evidence="3" id="KW-1185">Reference proteome</keyword>
<gene>
    <name evidence="2" type="ORF">PENDEC_c014G01250</name>
</gene>
<dbReference type="AlphaFoldDB" id="A0A1V6P9B7"/>
<proteinExistence type="predicted"/>
<sequence>MTRLIRVAVLGCDTPIALVQSRFGSYGDIFEGLLKKGLETSKSTAKIEVSKWHVVENPIYPKPNEYDALLLTGSKHDAFGDDSWILTLTEYIRDVVKAHKKPVVGICFGHQILARALGARVGRGDGWEISSSEISLTDAGKELFGKDQLHLHQMHRDLVHEVPEGCINLGYSSLCAVQGLYISGRLLTVQAHPEFNEYIMSRILEARYDSGVFNDEIYKDGAARAGSHHDGGLVAGKIIEFITNSVI</sequence>
<dbReference type="CDD" id="cd01741">
    <property type="entry name" value="GATase1_1"/>
    <property type="match status" value="1"/>
</dbReference>
<dbReference type="Pfam" id="PF00117">
    <property type="entry name" value="GATase"/>
    <property type="match status" value="1"/>
</dbReference>